<feature type="compositionally biased region" description="Low complexity" evidence="1">
    <location>
        <begin position="19"/>
        <end position="55"/>
    </location>
</feature>
<evidence type="ECO:0000313" key="3">
    <source>
        <dbReference type="EMBL" id="AHH96406.1"/>
    </source>
</evidence>
<dbReference type="AlphaFoldDB" id="W5W788"/>
<reference evidence="3 4" key="1">
    <citation type="journal article" date="2014" name="BMC Genomics">
        <title>Complete genome sequence of producer of the glycopeptide antibiotic Aculeximycin Kutzneria albida DSM 43870T, a representative of minor genus of Pseudonocardiaceae.</title>
        <authorList>
            <person name="Rebets Y."/>
            <person name="Tokovenko B."/>
            <person name="Lushchyk I."/>
            <person name="Ruckert C."/>
            <person name="Zaburannyi N."/>
            <person name="Bechthold A."/>
            <person name="Kalinowski J."/>
            <person name="Luzhetskyy A."/>
        </authorList>
    </citation>
    <scope>NUCLEOTIDE SEQUENCE [LARGE SCALE GENOMIC DNA]</scope>
    <source>
        <strain evidence="3">DSM 43870</strain>
    </source>
</reference>
<accession>W5W788</accession>
<dbReference type="eggNOG" id="COG1716">
    <property type="taxonomic scope" value="Bacteria"/>
</dbReference>
<evidence type="ECO:0000256" key="1">
    <source>
        <dbReference type="SAM" id="MobiDB-lite"/>
    </source>
</evidence>
<keyword evidence="2" id="KW-1133">Transmembrane helix</keyword>
<dbReference type="KEGG" id="kal:KALB_3038"/>
<feature type="region of interest" description="Disordered" evidence="1">
    <location>
        <begin position="255"/>
        <end position="294"/>
    </location>
</feature>
<keyword evidence="4" id="KW-1185">Reference proteome</keyword>
<protein>
    <recommendedName>
        <fullName evidence="5">DUF4878 domain-containing protein</fullName>
    </recommendedName>
</protein>
<feature type="transmembrane region" description="Helical" evidence="2">
    <location>
        <begin position="108"/>
        <end position="128"/>
    </location>
</feature>
<feature type="compositionally biased region" description="Low complexity" evidence="1">
    <location>
        <begin position="65"/>
        <end position="89"/>
    </location>
</feature>
<keyword evidence="2" id="KW-0472">Membrane</keyword>
<evidence type="ECO:0000256" key="2">
    <source>
        <dbReference type="SAM" id="Phobius"/>
    </source>
</evidence>
<evidence type="ECO:0000313" key="4">
    <source>
        <dbReference type="Proteomes" id="UP000019225"/>
    </source>
</evidence>
<gene>
    <name evidence="3" type="ORF">KALB_3038</name>
</gene>
<proteinExistence type="predicted"/>
<dbReference type="EMBL" id="CP007155">
    <property type="protein sequence ID" value="AHH96406.1"/>
    <property type="molecule type" value="Genomic_DNA"/>
</dbReference>
<feature type="region of interest" description="Disordered" evidence="1">
    <location>
        <begin position="1"/>
        <end position="99"/>
    </location>
</feature>
<sequence length="294" mass="30325">MTYPPQQPGQPGPYGQPGGFPQQPQQPGGYPQQPAGGFPQQPGYPQQPTGGFPQQPQQPNPYGQPPSGGFPQQPSGGFPQQPQFGQQFGQPGGYPGGPVPGKKSPLPWILGGVGVLVVVVLIVVFVFVKPFGGGTSGSPEDAAKSIVAMLNKKDNAGIRDVTCAKLKSDVDNAMNKLDPSKMGGSQAASEMAGVTASFSVTGTSQTSDTSAKAQVTMHFENVPSKYQSYMKDLNGTMTLAKEDGSWKVCGYSMSKSSGGSTSPSGSTRPSGSGGYGGYGSSVIPTYPTYPSYGN</sequence>
<dbReference type="RefSeq" id="WP_025356537.1">
    <property type="nucleotide sequence ID" value="NZ_CP007155.1"/>
</dbReference>
<dbReference type="Gene3D" id="3.10.450.50">
    <property type="match status" value="1"/>
</dbReference>
<feature type="compositionally biased region" description="Low complexity" evidence="1">
    <location>
        <begin position="255"/>
        <end position="270"/>
    </location>
</feature>
<organism evidence="3 4">
    <name type="scientific">Kutzneria albida DSM 43870</name>
    <dbReference type="NCBI Taxonomy" id="1449976"/>
    <lineage>
        <taxon>Bacteria</taxon>
        <taxon>Bacillati</taxon>
        <taxon>Actinomycetota</taxon>
        <taxon>Actinomycetes</taxon>
        <taxon>Pseudonocardiales</taxon>
        <taxon>Pseudonocardiaceae</taxon>
        <taxon>Kutzneria</taxon>
    </lineage>
</organism>
<dbReference type="STRING" id="1449976.KALB_3038"/>
<evidence type="ECO:0008006" key="5">
    <source>
        <dbReference type="Google" id="ProtNLM"/>
    </source>
</evidence>
<name>W5W788_9PSEU</name>
<feature type="compositionally biased region" description="Pro residues" evidence="1">
    <location>
        <begin position="1"/>
        <end position="11"/>
    </location>
</feature>
<dbReference type="HOGENOM" id="CLU_945875_0_0_11"/>
<dbReference type="PATRIC" id="fig|1449976.3.peg.3050"/>
<dbReference type="Proteomes" id="UP000019225">
    <property type="component" value="Chromosome"/>
</dbReference>
<keyword evidence="2" id="KW-0812">Transmembrane</keyword>